<dbReference type="Proteomes" id="UP000525319">
    <property type="component" value="Unassembled WGS sequence"/>
</dbReference>
<dbReference type="InterPro" id="IPR016187">
    <property type="entry name" value="CTDL_fold"/>
</dbReference>
<feature type="non-terminal residue" evidence="4">
    <location>
        <position position="1"/>
    </location>
</feature>
<dbReference type="InterPro" id="IPR051527">
    <property type="entry name" value="KLR_subfamily_B"/>
</dbReference>
<keyword evidence="1" id="KW-0812">Transmembrane</keyword>
<protein>
    <submittedName>
        <fullName evidence="4">KRBBC protein</fullName>
    </submittedName>
</protein>
<dbReference type="AlphaFoldDB" id="A0A7L3KKF3"/>
<dbReference type="PANTHER" id="PTHR46784:SF1">
    <property type="entry name" value="KILLER CELL LECTIN-LIKE RECEPTOR SUBFAMILY B MEMBER 1"/>
    <property type="match status" value="1"/>
</dbReference>
<feature type="domain" description="C-type lectin" evidence="3">
    <location>
        <begin position="1"/>
        <end position="73"/>
    </location>
</feature>
<evidence type="ECO:0000256" key="1">
    <source>
        <dbReference type="ARBA" id="ARBA00022989"/>
    </source>
</evidence>
<accession>A0A7L3KKF3</accession>
<evidence type="ECO:0000259" key="3">
    <source>
        <dbReference type="PROSITE" id="PS50041"/>
    </source>
</evidence>
<proteinExistence type="predicted"/>
<name>A0A7L3KKF3_9PASS</name>
<organism evidence="4 5">
    <name type="scientific">Drymodes brunneopygia</name>
    <dbReference type="NCBI Taxonomy" id="626378"/>
    <lineage>
        <taxon>Eukaryota</taxon>
        <taxon>Metazoa</taxon>
        <taxon>Chordata</taxon>
        <taxon>Craniata</taxon>
        <taxon>Vertebrata</taxon>
        <taxon>Euteleostomi</taxon>
        <taxon>Archelosauria</taxon>
        <taxon>Archosauria</taxon>
        <taxon>Dinosauria</taxon>
        <taxon>Saurischia</taxon>
        <taxon>Theropoda</taxon>
        <taxon>Coelurosauria</taxon>
        <taxon>Aves</taxon>
        <taxon>Neognathae</taxon>
        <taxon>Neoaves</taxon>
        <taxon>Telluraves</taxon>
        <taxon>Australaves</taxon>
        <taxon>Passeriformes</taxon>
        <taxon>Petroicidae</taxon>
        <taxon>Drymodes</taxon>
    </lineage>
</organism>
<feature type="non-terminal residue" evidence="4">
    <location>
        <position position="79"/>
    </location>
</feature>
<dbReference type="GO" id="GO:0009986">
    <property type="term" value="C:cell surface"/>
    <property type="evidence" value="ECO:0007669"/>
    <property type="project" value="TreeGrafter"/>
</dbReference>
<keyword evidence="1" id="KW-1133">Transmembrane helix</keyword>
<dbReference type="Pfam" id="PF00059">
    <property type="entry name" value="Lectin_C"/>
    <property type="match status" value="1"/>
</dbReference>
<evidence type="ECO:0000313" key="4">
    <source>
        <dbReference type="EMBL" id="NXU42126.1"/>
    </source>
</evidence>
<dbReference type="InterPro" id="IPR016186">
    <property type="entry name" value="C-type_lectin-like/link_sf"/>
</dbReference>
<dbReference type="OrthoDB" id="9204226at2759"/>
<dbReference type="PROSITE" id="PS50041">
    <property type="entry name" value="C_TYPE_LECTIN_2"/>
    <property type="match status" value="1"/>
</dbReference>
<dbReference type="GO" id="GO:0042269">
    <property type="term" value="P:regulation of natural killer cell mediated cytotoxicity"/>
    <property type="evidence" value="ECO:0007669"/>
    <property type="project" value="TreeGrafter"/>
</dbReference>
<keyword evidence="5" id="KW-1185">Reference proteome</keyword>
<gene>
    <name evidence="4" type="primary">Klrb1b_1</name>
    <name evidence="4" type="ORF">DRYBRU_R14645</name>
</gene>
<evidence type="ECO:0000313" key="5">
    <source>
        <dbReference type="Proteomes" id="UP000525319"/>
    </source>
</evidence>
<evidence type="ECO:0000256" key="2">
    <source>
        <dbReference type="ARBA" id="ARBA00023157"/>
    </source>
</evidence>
<dbReference type="GO" id="GO:0005886">
    <property type="term" value="C:plasma membrane"/>
    <property type="evidence" value="ECO:0007669"/>
    <property type="project" value="TreeGrafter"/>
</dbReference>
<keyword evidence="2" id="KW-1015">Disulfide bond</keyword>
<keyword evidence="1" id="KW-0472">Membrane</keyword>
<reference evidence="4 5" key="1">
    <citation type="submission" date="2019-09" db="EMBL/GenBank/DDBJ databases">
        <title>Bird 10,000 Genomes (B10K) Project - Family phase.</title>
        <authorList>
            <person name="Zhang G."/>
        </authorList>
    </citation>
    <scope>NUCLEOTIDE SEQUENCE [LARGE SCALE GENOMIC DNA]</scope>
    <source>
        <strain evidence="4">B10K-DU-030-03</strain>
    </source>
</reference>
<dbReference type="Gene3D" id="3.10.100.10">
    <property type="entry name" value="Mannose-Binding Protein A, subunit A"/>
    <property type="match status" value="1"/>
</dbReference>
<dbReference type="InterPro" id="IPR001304">
    <property type="entry name" value="C-type_lectin-like"/>
</dbReference>
<dbReference type="SUPFAM" id="SSF56436">
    <property type="entry name" value="C-type lectin-like"/>
    <property type="match status" value="1"/>
</dbReference>
<sequence>ELLYETLQKSGRNFWIGLWVPAAGKDWTWADGSRPDRDWFQLDLRERPGKCGTIRSSRIIPQECDLKLQWICQKEATEL</sequence>
<dbReference type="EMBL" id="VZTZ01033739">
    <property type="protein sequence ID" value="NXU42126.1"/>
    <property type="molecule type" value="Genomic_DNA"/>
</dbReference>
<dbReference type="PANTHER" id="PTHR46784">
    <property type="entry name" value="KILLER CELL LECTIN-LIKE RECEPTOR SUBFAMILY B MEMBER 1"/>
    <property type="match status" value="1"/>
</dbReference>
<dbReference type="GO" id="GO:0038023">
    <property type="term" value="F:signaling receptor activity"/>
    <property type="evidence" value="ECO:0007669"/>
    <property type="project" value="TreeGrafter"/>
</dbReference>
<comment type="caution">
    <text evidence="4">The sequence shown here is derived from an EMBL/GenBank/DDBJ whole genome shotgun (WGS) entry which is preliminary data.</text>
</comment>